<gene>
    <name evidence="1" type="ORF">ACFQ5D_18785</name>
</gene>
<dbReference type="Proteomes" id="UP001597340">
    <property type="component" value="Unassembled WGS sequence"/>
</dbReference>
<proteinExistence type="predicted"/>
<protein>
    <submittedName>
        <fullName evidence="1">YxiJ-like family protein</fullName>
    </submittedName>
</protein>
<dbReference type="RefSeq" id="WP_229524208.1">
    <property type="nucleotide sequence ID" value="NZ_JAFFQR010000063.1"/>
</dbReference>
<accession>A0ABW4DHE9</accession>
<comment type="caution">
    <text evidence="1">The sequence shown here is derived from an EMBL/GenBank/DDBJ whole genome shotgun (WGS) entry which is preliminary data.</text>
</comment>
<evidence type="ECO:0000313" key="1">
    <source>
        <dbReference type="EMBL" id="MFD1463388.1"/>
    </source>
</evidence>
<name>A0ABW4DHE9_9BACL</name>
<sequence>MDKVEIIEKISYLNNFQLVNPFPYEDTKKIKSDFEMDFKSLEDESLNADFNDYCTVIVGTTSYILKGKATNIPKKQVELLNEGFFQRFPKYRFIETSLKNYPDFQAEYNNHEQLRKLILDYLHSN</sequence>
<organism evidence="1 2">
    <name type="scientific">Paenibacillus farraposensis</name>
    <dbReference type="NCBI Taxonomy" id="2807095"/>
    <lineage>
        <taxon>Bacteria</taxon>
        <taxon>Bacillati</taxon>
        <taxon>Bacillota</taxon>
        <taxon>Bacilli</taxon>
        <taxon>Bacillales</taxon>
        <taxon>Paenibacillaceae</taxon>
        <taxon>Paenibacillus</taxon>
    </lineage>
</organism>
<evidence type="ECO:0000313" key="2">
    <source>
        <dbReference type="Proteomes" id="UP001597340"/>
    </source>
</evidence>
<keyword evidence="2" id="KW-1185">Reference proteome</keyword>
<dbReference type="InterPro" id="IPR025551">
    <property type="entry name" value="WapI/YxiJ-like"/>
</dbReference>
<dbReference type="Pfam" id="PF14176">
    <property type="entry name" value="YxiJ"/>
    <property type="match status" value="1"/>
</dbReference>
<reference evidence="2" key="1">
    <citation type="journal article" date="2019" name="Int. J. Syst. Evol. Microbiol.">
        <title>The Global Catalogue of Microorganisms (GCM) 10K type strain sequencing project: providing services to taxonomists for standard genome sequencing and annotation.</title>
        <authorList>
            <consortium name="The Broad Institute Genomics Platform"/>
            <consortium name="The Broad Institute Genome Sequencing Center for Infectious Disease"/>
            <person name="Wu L."/>
            <person name="Ma J."/>
        </authorList>
    </citation>
    <scope>NUCLEOTIDE SEQUENCE [LARGE SCALE GENOMIC DNA]</scope>
    <source>
        <strain evidence="2">CCM 9147</strain>
    </source>
</reference>
<dbReference type="EMBL" id="JBHTNZ010000032">
    <property type="protein sequence ID" value="MFD1463388.1"/>
    <property type="molecule type" value="Genomic_DNA"/>
</dbReference>